<dbReference type="EMBL" id="JAFEJT020000010">
    <property type="protein sequence ID" value="MCH9275428.1"/>
    <property type="molecule type" value="Genomic_DNA"/>
</dbReference>
<keyword evidence="2" id="KW-0808">Transferase</keyword>
<organism evidence="2 3">
    <name type="scientific">Bifidobacterium amazonense</name>
    <dbReference type="NCBI Taxonomy" id="2809027"/>
    <lineage>
        <taxon>Bacteria</taxon>
        <taxon>Bacillati</taxon>
        <taxon>Actinomycetota</taxon>
        <taxon>Actinomycetes</taxon>
        <taxon>Bifidobacteriales</taxon>
        <taxon>Bifidobacteriaceae</taxon>
        <taxon>Bifidobacterium</taxon>
    </lineage>
</organism>
<evidence type="ECO:0000313" key="2">
    <source>
        <dbReference type="EMBL" id="MCH9275428.1"/>
    </source>
</evidence>
<dbReference type="Gene3D" id="3.30.565.10">
    <property type="entry name" value="Histidine kinase-like ATPase, C-terminal domain"/>
    <property type="match status" value="1"/>
</dbReference>
<feature type="coiled-coil region" evidence="1">
    <location>
        <begin position="20"/>
        <end position="52"/>
    </location>
</feature>
<keyword evidence="3" id="KW-1185">Reference proteome</keyword>
<name>A0ABS9VTL8_9BIFI</name>
<protein>
    <submittedName>
        <fullName evidence="2">Histidine kinase</fullName>
    </submittedName>
</protein>
<evidence type="ECO:0000256" key="1">
    <source>
        <dbReference type="SAM" id="Coils"/>
    </source>
</evidence>
<dbReference type="RefSeq" id="WP_241513220.1">
    <property type="nucleotide sequence ID" value="NZ_JAFEJT020000010.1"/>
</dbReference>
<evidence type="ECO:0000313" key="3">
    <source>
        <dbReference type="Proteomes" id="UP000710815"/>
    </source>
</evidence>
<dbReference type="Proteomes" id="UP000710815">
    <property type="component" value="Unassembled WGS sequence"/>
</dbReference>
<proteinExistence type="predicted"/>
<reference evidence="2 3" key="1">
    <citation type="journal article" date="2021" name="Environ. Microbiol.">
        <title>Genetic insights into the dark matter of the mammalian gut microbiota through targeted genome reconstruction.</title>
        <authorList>
            <person name="Lugli G.A."/>
            <person name="Alessandri G."/>
            <person name="Milani C."/>
            <person name="Viappiani A."/>
            <person name="Fontana F."/>
            <person name="Tarracchini C."/>
            <person name="Mancabelli L."/>
            <person name="Argentini C."/>
            <person name="Ruiz L."/>
            <person name="Margolles A."/>
            <person name="van Sinderen D."/>
            <person name="Turroni F."/>
            <person name="Ventura M."/>
        </authorList>
    </citation>
    <scope>NUCLEOTIDE SEQUENCE [LARGE SCALE GENOMIC DNA]</scope>
    <source>
        <strain evidence="2 3">MA1</strain>
    </source>
</reference>
<dbReference type="GO" id="GO:0016301">
    <property type="term" value="F:kinase activity"/>
    <property type="evidence" value="ECO:0007669"/>
    <property type="project" value="UniProtKB-KW"/>
</dbReference>
<sequence>MITVLHALRDLLSRPLRERRESAERREQSLRLELAERELAEEKRDGALAESLHDAATAELTSIVILSQTAANGLTDRDPGRVDRQTLLLINEQARKALDNLHESIRLLLSRDAEPRRSTDPAPVRLRDVLADGDVYLHRLGFSGSSMIVSGPSTDGLLVNSFVAGLLKELYANVARHATPHSDEYGLLVDVRDGDLVIRQINTVNATPERELHSGYGLSFFRSAVSAMGGTFDAGKHDDGWFLNVTIPLRALKRDSVPV</sequence>
<keyword evidence="2" id="KW-0418">Kinase</keyword>
<gene>
    <name evidence="2" type="ORF">JS533_003950</name>
</gene>
<dbReference type="InterPro" id="IPR036890">
    <property type="entry name" value="HATPase_C_sf"/>
</dbReference>
<keyword evidence="1" id="KW-0175">Coiled coil</keyword>
<comment type="caution">
    <text evidence="2">The sequence shown here is derived from an EMBL/GenBank/DDBJ whole genome shotgun (WGS) entry which is preliminary data.</text>
</comment>
<reference evidence="2 3" key="2">
    <citation type="journal article" date="2021" name="Syst. Appl. Microbiol.">
        <title>Phylogenetic classification of ten novel species belonging to the genus Bifidobacterium comprising B. phasiani sp. nov., B. pongonis sp. nov., B. saguinibicoloris sp. nov., B. colobi sp. nov., B. simiiventris sp. nov., B. santillanense sp. nov., B. miconis sp. nov., B. amazonense sp. nov., B. pluvialisilvae sp. nov., and B. miconisargentati sp. nov.</title>
        <authorList>
            <person name="Lugli G.A."/>
            <person name="Calvete-Torre I."/>
            <person name="Alessandri G."/>
            <person name="Milani C."/>
            <person name="Turroni F."/>
            <person name="Laiolo P."/>
            <person name="Ossiprandi M.C."/>
            <person name="Margolles A."/>
            <person name="Ruiz L."/>
            <person name="Ventura M."/>
        </authorList>
    </citation>
    <scope>NUCLEOTIDE SEQUENCE [LARGE SCALE GENOMIC DNA]</scope>
    <source>
        <strain evidence="2 3">MA1</strain>
    </source>
</reference>
<accession>A0ABS9VTL8</accession>